<keyword evidence="1" id="KW-0812">Transmembrane</keyword>
<evidence type="ECO:0000256" key="1">
    <source>
        <dbReference type="SAM" id="Phobius"/>
    </source>
</evidence>
<comment type="caution">
    <text evidence="2">The sequence shown here is derived from an EMBL/GenBank/DDBJ whole genome shotgun (WGS) entry which is preliminary data.</text>
</comment>
<accession>A0A934QQS1</accession>
<keyword evidence="1" id="KW-1133">Transmembrane helix</keyword>
<dbReference type="RefSeq" id="WP_200315310.1">
    <property type="nucleotide sequence ID" value="NZ_JAENJH010000001.1"/>
</dbReference>
<feature type="transmembrane region" description="Helical" evidence="1">
    <location>
        <begin position="123"/>
        <end position="144"/>
    </location>
</feature>
<protein>
    <submittedName>
        <fullName evidence="2">Uncharacterized protein</fullName>
    </submittedName>
</protein>
<dbReference type="AlphaFoldDB" id="A0A934QQS1"/>
<keyword evidence="3" id="KW-1185">Reference proteome</keyword>
<dbReference type="Proteomes" id="UP000635245">
    <property type="component" value="Unassembled WGS sequence"/>
</dbReference>
<keyword evidence="1" id="KW-0472">Membrane</keyword>
<feature type="transmembrane region" description="Helical" evidence="1">
    <location>
        <begin position="164"/>
        <end position="183"/>
    </location>
</feature>
<gene>
    <name evidence="2" type="ORF">JHE00_05405</name>
</gene>
<evidence type="ECO:0000313" key="2">
    <source>
        <dbReference type="EMBL" id="MBK1783758.1"/>
    </source>
</evidence>
<organism evidence="2 3">
    <name type="scientific">Prauserella cavernicola</name>
    <dbReference type="NCBI Taxonomy" id="2800127"/>
    <lineage>
        <taxon>Bacteria</taxon>
        <taxon>Bacillati</taxon>
        <taxon>Actinomycetota</taxon>
        <taxon>Actinomycetes</taxon>
        <taxon>Pseudonocardiales</taxon>
        <taxon>Pseudonocardiaceae</taxon>
        <taxon>Prauserella</taxon>
    </lineage>
</organism>
<sequence length="204" mass="22744">MTREADEQRLKPFRRSEVLNRHLYTIEHTGPDGSPAVYTVEVDANVDWDARLYVDEKRHGQQEMPAEFPVPGGKIEVNASMYGIQRVHFVSDTGEQTRLSPLPGTLEYLRARLAQRSPVLDRVIAWTAIVILVINLVLAVPQGLELLTGVPRVAELVGTFTSPVALPEWLNITLLLAGAAAAVERVLTLRRNKVLDVETIWSAF</sequence>
<evidence type="ECO:0000313" key="3">
    <source>
        <dbReference type="Proteomes" id="UP000635245"/>
    </source>
</evidence>
<name>A0A934QQS1_9PSEU</name>
<dbReference type="EMBL" id="JAENJH010000001">
    <property type="protein sequence ID" value="MBK1783758.1"/>
    <property type="molecule type" value="Genomic_DNA"/>
</dbReference>
<proteinExistence type="predicted"/>
<reference evidence="2" key="1">
    <citation type="submission" date="2020-12" db="EMBL/GenBank/DDBJ databases">
        <title>Prauserella sp. ASG 168, a novel actinomycete isolated from cave rock.</title>
        <authorList>
            <person name="Suriyachadkun C."/>
        </authorList>
    </citation>
    <scope>NUCLEOTIDE SEQUENCE</scope>
    <source>
        <strain evidence="2">ASG 168</strain>
    </source>
</reference>